<dbReference type="EMBL" id="BPWL01000007">
    <property type="protein sequence ID" value="GJJ12298.1"/>
    <property type="molecule type" value="Genomic_DNA"/>
</dbReference>
<dbReference type="Gene3D" id="1.10.510.10">
    <property type="entry name" value="Transferase(Phosphotransferase) domain 1"/>
    <property type="match status" value="1"/>
</dbReference>
<comment type="caution">
    <text evidence="3">The sequence shown here is derived from an EMBL/GenBank/DDBJ whole genome shotgun (WGS) entry which is preliminary data.</text>
</comment>
<dbReference type="Proteomes" id="UP001050691">
    <property type="component" value="Unassembled WGS sequence"/>
</dbReference>
<gene>
    <name evidence="3" type="ORF">Clacol_006539</name>
</gene>
<dbReference type="PANTHER" id="PTHR38248">
    <property type="entry name" value="FUNK1 6"/>
    <property type="match status" value="1"/>
</dbReference>
<feature type="compositionally biased region" description="Polar residues" evidence="1">
    <location>
        <begin position="24"/>
        <end position="37"/>
    </location>
</feature>
<keyword evidence="4" id="KW-1185">Reference proteome</keyword>
<reference evidence="3" key="1">
    <citation type="submission" date="2021-10" db="EMBL/GenBank/DDBJ databases">
        <title>De novo Genome Assembly of Clathrus columnatus (Basidiomycota, Fungi) Using Illumina and Nanopore Sequence Data.</title>
        <authorList>
            <person name="Ogiso-Tanaka E."/>
            <person name="Itagaki H."/>
            <person name="Hosoya T."/>
            <person name="Hosaka K."/>
        </authorList>
    </citation>
    <scope>NUCLEOTIDE SEQUENCE</scope>
    <source>
        <strain evidence="3">MO-923</strain>
    </source>
</reference>
<organism evidence="3 4">
    <name type="scientific">Clathrus columnatus</name>
    <dbReference type="NCBI Taxonomy" id="1419009"/>
    <lineage>
        <taxon>Eukaryota</taxon>
        <taxon>Fungi</taxon>
        <taxon>Dikarya</taxon>
        <taxon>Basidiomycota</taxon>
        <taxon>Agaricomycotina</taxon>
        <taxon>Agaricomycetes</taxon>
        <taxon>Phallomycetidae</taxon>
        <taxon>Phallales</taxon>
        <taxon>Clathraceae</taxon>
        <taxon>Clathrus</taxon>
    </lineage>
</organism>
<protein>
    <recommendedName>
        <fullName evidence="2">Fungal-type protein kinase domain-containing protein</fullName>
    </recommendedName>
</protein>
<proteinExistence type="predicted"/>
<dbReference type="AlphaFoldDB" id="A0AAV5AHX9"/>
<dbReference type="Pfam" id="PF17667">
    <property type="entry name" value="Pkinase_fungal"/>
    <property type="match status" value="1"/>
</dbReference>
<accession>A0AAV5AHX9</accession>
<dbReference type="InterPro" id="IPR040976">
    <property type="entry name" value="Pkinase_fungal"/>
</dbReference>
<dbReference type="InterPro" id="IPR011009">
    <property type="entry name" value="Kinase-like_dom_sf"/>
</dbReference>
<feature type="region of interest" description="Disordered" evidence="1">
    <location>
        <begin position="11"/>
        <end position="37"/>
    </location>
</feature>
<name>A0AAV5AHX9_9AGAM</name>
<feature type="domain" description="Fungal-type protein kinase" evidence="2">
    <location>
        <begin position="462"/>
        <end position="606"/>
    </location>
</feature>
<sequence>MSLSMIIQGVHGTVPHDRDGPEAISTNSSDSKSTHYITESGNNRLSLHDSLDHELDENIFESRAVLDYYCPVERADVDQVLNWLERQYGLRHDCILDSCSSLDGNFSPLEGGSVPLANILSLILSKIISACTAQIGSRVGKENPMDHMQFSVQEATPEVGKKSCSMVLGTINVQCSNEIDWRDAPFCLLLYDSWSLLHSHGTVYARNRFTNFKNREWVPIIFVASDNNYVQVRIGIFTRSGLFTTESLDFLSGTVSPPKPCDWKEEYKPMITKEQAFRKFVRGIVGLYNAEYTKAGIDITRHPTSPHIFLPPPLGLGVIKEIHCERQCVKGRATRVYRVQQDAENCFAALQDLEEGFRVTSLIPIEIQEMQQTTPDYVPLQTTNLSLNWVVVIKDCWSCASENNELTIFRTLNGCFGLPILLYGYSVRNSNALFPQFEDGALIPHDARVWNPVPGHLKTPKPLQRIHERLIFKTLGRSILTARSPRELLRAIAHAVLGHYNMFKRGWLHCDVSIGNVLIMDPVEVRSPVTDFEFSKSVNRCEGFLTDGDQAVCRADGEYKWTASGRPKGTPMFMSQKLIKAWNSGRLVAHTPIDDLESFVWVLVWAIFDILKSRRISLHPVEETFITFMSSRNLSSILCRMDVAEFVQRPDTDASLGFRPFIPLLRDWFRIVSSADQKREVLNLSQSQEEHTSIYKDVYGEYLEAVFNRLEDLPQMWETDGSASVPIEGT</sequence>
<evidence type="ECO:0000259" key="2">
    <source>
        <dbReference type="Pfam" id="PF17667"/>
    </source>
</evidence>
<evidence type="ECO:0000313" key="4">
    <source>
        <dbReference type="Proteomes" id="UP001050691"/>
    </source>
</evidence>
<dbReference type="SUPFAM" id="SSF56112">
    <property type="entry name" value="Protein kinase-like (PK-like)"/>
    <property type="match status" value="1"/>
</dbReference>
<evidence type="ECO:0000313" key="3">
    <source>
        <dbReference type="EMBL" id="GJJ12298.1"/>
    </source>
</evidence>
<dbReference type="PANTHER" id="PTHR38248:SF2">
    <property type="entry name" value="FUNK1 11"/>
    <property type="match status" value="1"/>
</dbReference>
<evidence type="ECO:0000256" key="1">
    <source>
        <dbReference type="SAM" id="MobiDB-lite"/>
    </source>
</evidence>